<evidence type="ECO:0000313" key="5">
    <source>
        <dbReference type="EMBL" id="BDG03666.1"/>
    </source>
</evidence>
<feature type="domain" description="Glycoside hydrolase family 57 N-terminal" evidence="4">
    <location>
        <begin position="7"/>
        <end position="421"/>
    </location>
</feature>
<sequence>MKRVRLAFLWHMHQPPYRDAETGEFLMPWVRLHATRAYYDMAWILERHPGVRCTVNFTPILLEQLEEYVAGRAQDRFLDLTVRPAADLAPEERQTILRSFFMVDWDTNIKPLPRYWDLLQKRGRDLRSVDVARQAALFSDAELTDLQVLFNLAWMGFGAEADEPVVAALRQKGRDFGRADLDALLDAQRRILADIVPRWRRLSERGQVELSATPYYHPILPLLCDTDTARRALPGLPLPPRFAHPEDARWHVREAMASHERRFGRAPAGMWPAEGSVSPEALEILSSEGVRWAASDEGVLLHSLPSDAGRLRSLYRPWRFSAGNGGDLPMLFRDRALSDVIGFTYARTPPREAVKDFLSHVGAVGDAWASDGQRGPATVGVFLDGENAWEHYPQSGREFLDGLYGALEASERIETVTMSEATLHAEGPAVPRIHSGSWIESSYRIWIGHGEDRQAWTALGRAREALAQAEASGGLPPERLAQARRHLYAAEGSDWYWWYGEDFTTELAAEFDGLFRGHVIRAALLCGANPPPEALAPIKRAGGETTTGVEAKPLREPTLLVTPTLDGRETTYFEWEGSGLYRPGQHRGSMYGGAQAFHLLRYGFDLKALYLRLDPAESPGRSAELATQLRVVILAADRQTWVDFPIAPDGQLRPGRRRGEEVGKVAFASVAELSLPFDTLELQPGARVALCVHALRGEVEVERLPRYGFVAFTVPDPDFERIHWRV</sequence>
<proteinExistence type="inferred from homology"/>
<dbReference type="EMBL" id="AP025591">
    <property type="protein sequence ID" value="BDG03666.1"/>
    <property type="molecule type" value="Genomic_DNA"/>
</dbReference>
<name>A0ABM7WVX7_9BACT</name>
<dbReference type="InterPro" id="IPR052046">
    <property type="entry name" value="GH57_Enzymes"/>
</dbReference>
<reference evidence="6" key="1">
    <citation type="journal article" date="2022" name="Int. J. Syst. Evol. Microbiol.">
        <title>Anaeromyxobacter oryzae sp. nov., Anaeromyxobacter diazotrophicus sp. nov. and Anaeromyxobacter paludicola sp. nov., isolated from paddy soils.</title>
        <authorList>
            <person name="Itoh H."/>
            <person name="Xu Z."/>
            <person name="Mise K."/>
            <person name="Masuda Y."/>
            <person name="Ushijima N."/>
            <person name="Hayakawa C."/>
            <person name="Shiratori Y."/>
            <person name="Senoo K."/>
        </authorList>
    </citation>
    <scope>NUCLEOTIDE SEQUENCE [LARGE SCALE GENOMIC DNA]</scope>
    <source>
        <strain evidence="6">Red232</strain>
    </source>
</reference>
<dbReference type="InterPro" id="IPR027291">
    <property type="entry name" value="Glyco_hydro_38_N_sf"/>
</dbReference>
<dbReference type="SUPFAM" id="SSF88713">
    <property type="entry name" value="Glycoside hydrolase/deacetylase"/>
    <property type="match status" value="1"/>
</dbReference>
<keyword evidence="6" id="KW-1185">Reference proteome</keyword>
<dbReference type="PANTHER" id="PTHR36306:SF1">
    <property type="entry name" value="ALPHA-AMYLASE-RELATED"/>
    <property type="match status" value="1"/>
</dbReference>
<dbReference type="Pfam" id="PF03065">
    <property type="entry name" value="Glyco_hydro_57"/>
    <property type="match status" value="1"/>
</dbReference>
<protein>
    <submittedName>
        <fullName evidence="5">Glycoside hydrolase</fullName>
    </submittedName>
</protein>
<evidence type="ECO:0000259" key="4">
    <source>
        <dbReference type="Pfam" id="PF03065"/>
    </source>
</evidence>
<dbReference type="GO" id="GO:0016787">
    <property type="term" value="F:hydrolase activity"/>
    <property type="evidence" value="ECO:0007669"/>
    <property type="project" value="UniProtKB-KW"/>
</dbReference>
<dbReference type="RefSeq" id="WP_248361862.1">
    <property type="nucleotide sequence ID" value="NZ_AP025591.1"/>
</dbReference>
<keyword evidence="5" id="KW-0378">Hydrolase</keyword>
<dbReference type="Gene3D" id="3.20.110.10">
    <property type="entry name" value="Glycoside hydrolase 38, N terminal domain"/>
    <property type="match status" value="1"/>
</dbReference>
<keyword evidence="2 3" id="KW-0119">Carbohydrate metabolism</keyword>
<dbReference type="InterPro" id="IPR011330">
    <property type="entry name" value="Glyco_hydro/deAcase_b/a-brl"/>
</dbReference>
<evidence type="ECO:0000256" key="3">
    <source>
        <dbReference type="RuleBase" id="RU361196"/>
    </source>
</evidence>
<dbReference type="Proteomes" id="UP001162891">
    <property type="component" value="Chromosome"/>
</dbReference>
<comment type="similarity">
    <text evidence="1 3">Belongs to the glycosyl hydrolase 57 family.</text>
</comment>
<accession>A0ABM7WVX7</accession>
<organism evidence="5 6">
    <name type="scientific">Anaeromyxobacter oryzae</name>
    <dbReference type="NCBI Taxonomy" id="2918170"/>
    <lineage>
        <taxon>Bacteria</taxon>
        <taxon>Pseudomonadati</taxon>
        <taxon>Myxococcota</taxon>
        <taxon>Myxococcia</taxon>
        <taxon>Myxococcales</taxon>
        <taxon>Cystobacterineae</taxon>
        <taxon>Anaeromyxobacteraceae</taxon>
        <taxon>Anaeromyxobacter</taxon>
    </lineage>
</organism>
<dbReference type="PANTHER" id="PTHR36306">
    <property type="entry name" value="ALPHA-AMYLASE-RELATED-RELATED"/>
    <property type="match status" value="1"/>
</dbReference>
<evidence type="ECO:0000256" key="2">
    <source>
        <dbReference type="ARBA" id="ARBA00023277"/>
    </source>
</evidence>
<dbReference type="InterPro" id="IPR004300">
    <property type="entry name" value="Glyco_hydro_57_N"/>
</dbReference>
<gene>
    <name evidence="5" type="ORF">AMOR_26620</name>
</gene>
<evidence type="ECO:0000313" key="6">
    <source>
        <dbReference type="Proteomes" id="UP001162891"/>
    </source>
</evidence>
<dbReference type="CDD" id="cd10796">
    <property type="entry name" value="GH57N_APU"/>
    <property type="match status" value="1"/>
</dbReference>
<evidence type="ECO:0000256" key="1">
    <source>
        <dbReference type="ARBA" id="ARBA00006821"/>
    </source>
</evidence>